<accession>X1NNG4</accession>
<comment type="caution">
    <text evidence="1">The sequence shown here is derived from an EMBL/GenBank/DDBJ whole genome shotgun (WGS) entry which is preliminary data.</text>
</comment>
<organism evidence="1">
    <name type="scientific">marine sediment metagenome</name>
    <dbReference type="NCBI Taxonomy" id="412755"/>
    <lineage>
        <taxon>unclassified sequences</taxon>
        <taxon>metagenomes</taxon>
        <taxon>ecological metagenomes</taxon>
    </lineage>
</organism>
<dbReference type="AlphaFoldDB" id="X1NNG4"/>
<name>X1NNG4_9ZZZZ</name>
<proteinExistence type="predicted"/>
<dbReference type="EMBL" id="BARV01024206">
    <property type="protein sequence ID" value="GAI45148.1"/>
    <property type="molecule type" value="Genomic_DNA"/>
</dbReference>
<sequence>MKDMVVLGIQNATFAETALTGEEEAIFNAQWASLFCAPWSFERRFVDSRMNVVKAGVRAAKNALDERKFGGLNAANSELGLSPIRPGQVGLVEGAVPEANNVWKWKHDCVKATNAVGFENWIHSPTTATTAFAVNDDSFFIPLYIFEENCCPRIQTVKMDIGRANILYYDVCASRIRDYVSGMNIIPLPTTLWAPDMDILVALQHKMNGTTEPRLGGFCIAEGQF</sequence>
<feature type="non-terminal residue" evidence="1">
    <location>
        <position position="225"/>
    </location>
</feature>
<gene>
    <name evidence="1" type="ORF">S06H3_39552</name>
</gene>
<reference evidence="1" key="1">
    <citation type="journal article" date="2014" name="Front. Microbiol.">
        <title>High frequency of phylogenetically diverse reductive dehalogenase-homologous genes in deep subseafloor sedimentary metagenomes.</title>
        <authorList>
            <person name="Kawai M."/>
            <person name="Futagami T."/>
            <person name="Toyoda A."/>
            <person name="Takaki Y."/>
            <person name="Nishi S."/>
            <person name="Hori S."/>
            <person name="Arai W."/>
            <person name="Tsubouchi T."/>
            <person name="Morono Y."/>
            <person name="Uchiyama I."/>
            <person name="Ito T."/>
            <person name="Fujiyama A."/>
            <person name="Inagaki F."/>
            <person name="Takami H."/>
        </authorList>
    </citation>
    <scope>NUCLEOTIDE SEQUENCE</scope>
    <source>
        <strain evidence="1">Expedition CK06-06</strain>
    </source>
</reference>
<protein>
    <submittedName>
        <fullName evidence="1">Uncharacterized protein</fullName>
    </submittedName>
</protein>
<evidence type="ECO:0000313" key="1">
    <source>
        <dbReference type="EMBL" id="GAI45148.1"/>
    </source>
</evidence>